<organism evidence="2 3">
    <name type="scientific">Coccidioides immitis RMSCC 2394</name>
    <dbReference type="NCBI Taxonomy" id="404692"/>
    <lineage>
        <taxon>Eukaryota</taxon>
        <taxon>Fungi</taxon>
        <taxon>Dikarya</taxon>
        <taxon>Ascomycota</taxon>
        <taxon>Pezizomycotina</taxon>
        <taxon>Eurotiomycetes</taxon>
        <taxon>Eurotiomycetidae</taxon>
        <taxon>Onygenales</taxon>
        <taxon>Onygenaceae</taxon>
        <taxon>Coccidioides</taxon>
    </lineage>
</organism>
<proteinExistence type="predicted"/>
<gene>
    <name evidence="2" type="ORF">CIRG_08584</name>
</gene>
<evidence type="ECO:0000256" key="1">
    <source>
        <dbReference type="SAM" id="MobiDB-lite"/>
    </source>
</evidence>
<accession>A0A0J6YPK2</accession>
<reference evidence="3" key="1">
    <citation type="journal article" date="2010" name="Genome Res.">
        <title>Population genomic sequencing of Coccidioides fungi reveals recent hybridization and transposon control.</title>
        <authorList>
            <person name="Neafsey D.E."/>
            <person name="Barker B.M."/>
            <person name="Sharpton T.J."/>
            <person name="Stajich J.E."/>
            <person name="Park D.J."/>
            <person name="Whiston E."/>
            <person name="Hung C.-Y."/>
            <person name="McMahan C."/>
            <person name="White J."/>
            <person name="Sykes S."/>
            <person name="Heiman D."/>
            <person name="Young S."/>
            <person name="Zeng Q."/>
            <person name="Abouelleil A."/>
            <person name="Aftuck L."/>
            <person name="Bessette D."/>
            <person name="Brown A."/>
            <person name="FitzGerald M."/>
            <person name="Lui A."/>
            <person name="Macdonald J.P."/>
            <person name="Priest M."/>
            <person name="Orbach M.J."/>
            <person name="Galgiani J.N."/>
            <person name="Kirkland T.N."/>
            <person name="Cole G.T."/>
            <person name="Birren B.W."/>
            <person name="Henn M.R."/>
            <person name="Taylor J.W."/>
            <person name="Rounsley S.D."/>
        </authorList>
    </citation>
    <scope>NUCLEOTIDE SEQUENCE [LARGE SCALE GENOMIC DNA]</scope>
    <source>
        <strain evidence="3">RMSCC 2394</strain>
    </source>
</reference>
<evidence type="ECO:0000313" key="3">
    <source>
        <dbReference type="Proteomes" id="UP000054565"/>
    </source>
</evidence>
<feature type="region of interest" description="Disordered" evidence="1">
    <location>
        <begin position="15"/>
        <end position="43"/>
    </location>
</feature>
<dbReference type="AlphaFoldDB" id="A0A0J6YPK2"/>
<dbReference type="Proteomes" id="UP000054565">
    <property type="component" value="Unassembled WGS sequence"/>
</dbReference>
<sequence>MSDVKIQDLLNKPRSELTCGRRSQRAARARVPERRFRHPGPSQLSGVIPCLTTNSKPPFSHPNPYPPTSSYACHVIYSDASASLLSPNYFKPHYTSRC</sequence>
<dbReference type="OrthoDB" id="437526at2759"/>
<dbReference type="EMBL" id="DS028098">
    <property type="protein sequence ID" value="KMP08903.1"/>
    <property type="molecule type" value="Genomic_DNA"/>
</dbReference>
<protein>
    <submittedName>
        <fullName evidence="2">Uncharacterized protein</fullName>
    </submittedName>
</protein>
<name>A0A0J6YPK2_COCIT</name>
<evidence type="ECO:0000313" key="2">
    <source>
        <dbReference type="EMBL" id="KMP08903.1"/>
    </source>
</evidence>